<dbReference type="InterPro" id="IPR003599">
    <property type="entry name" value="Ig_sub"/>
</dbReference>
<keyword evidence="2" id="KW-0732">Signal</keyword>
<evidence type="ECO:0000259" key="8">
    <source>
        <dbReference type="PROSITE" id="PS50835"/>
    </source>
</evidence>
<feature type="transmembrane region" description="Helical" evidence="7">
    <location>
        <begin position="362"/>
        <end position="386"/>
    </location>
</feature>
<comment type="caution">
    <text evidence="9">The sequence shown here is derived from an EMBL/GenBank/DDBJ whole genome shotgun (WGS) entry which is preliminary data.</text>
</comment>
<evidence type="ECO:0000256" key="5">
    <source>
        <dbReference type="ARBA" id="ARBA00023157"/>
    </source>
</evidence>
<dbReference type="SMART" id="SM00408">
    <property type="entry name" value="IGc2"/>
    <property type="match status" value="1"/>
</dbReference>
<evidence type="ECO:0000313" key="9">
    <source>
        <dbReference type="EMBL" id="CAG7728866.1"/>
    </source>
</evidence>
<dbReference type="PANTHER" id="PTHR23277">
    <property type="entry name" value="NECTIN-RELATED"/>
    <property type="match status" value="1"/>
</dbReference>
<dbReference type="InterPro" id="IPR003598">
    <property type="entry name" value="Ig_sub2"/>
</dbReference>
<organism evidence="9 10">
    <name type="scientific">Allacma fusca</name>
    <dbReference type="NCBI Taxonomy" id="39272"/>
    <lineage>
        <taxon>Eukaryota</taxon>
        <taxon>Metazoa</taxon>
        <taxon>Ecdysozoa</taxon>
        <taxon>Arthropoda</taxon>
        <taxon>Hexapoda</taxon>
        <taxon>Collembola</taxon>
        <taxon>Symphypleona</taxon>
        <taxon>Sminthuridae</taxon>
        <taxon>Allacma</taxon>
    </lineage>
</organism>
<sequence>MPQMDDPFGSYKCLVPGGDDDDDFVLLTAVPGIETKNHQNNVLQGNASFSFDPVLRQIKCCATGSKPPNLRNIYCEDPITCELREVYVMQSGNNGIKFKNSSCTVDRVYYRDSGVFRCKGDGIDVVRHFFSGYGRAEENETSPLYFSWQDADPSKLIDVLQHYRPTSGKIYSNQTIYMSCDASYYYFSEGVHWALKWRNKTVQYLNESFTAYQGSYRRSEVMKTVKLVADMEMESLVCYAPVWNTTDWGSKSHELKIYQSAPPVIVGPVLEEFRYAVNQTNVTIFCMAENGKPNPIIRWRKNNRVVITDSNVIVRRSNGSSSLTFKRVSHDTQGDYKCLVGNVAGKTSKTVRVIIDVSSSSWGAASISITVIVVAALLAGMGLLVWKMKLQKKIIDHLAGVVFRDMSGTQSNQANGR</sequence>
<evidence type="ECO:0000256" key="2">
    <source>
        <dbReference type="ARBA" id="ARBA00022729"/>
    </source>
</evidence>
<dbReference type="InterPro" id="IPR007110">
    <property type="entry name" value="Ig-like_dom"/>
</dbReference>
<name>A0A8J2K661_9HEXA</name>
<dbReference type="PANTHER" id="PTHR23277:SF107">
    <property type="entry name" value="HEMICENTIN-1"/>
    <property type="match status" value="1"/>
</dbReference>
<protein>
    <recommendedName>
        <fullName evidence="8">Ig-like domain-containing protein</fullName>
    </recommendedName>
</protein>
<dbReference type="InterPro" id="IPR051427">
    <property type="entry name" value="Nectin/Nectin-like"/>
</dbReference>
<evidence type="ECO:0000256" key="4">
    <source>
        <dbReference type="ARBA" id="ARBA00023136"/>
    </source>
</evidence>
<keyword evidence="4 7" id="KW-0472">Membrane</keyword>
<dbReference type="Pfam" id="PF07679">
    <property type="entry name" value="I-set"/>
    <property type="match status" value="1"/>
</dbReference>
<keyword evidence="3" id="KW-0677">Repeat</keyword>
<dbReference type="EMBL" id="CAJVCH010169733">
    <property type="protein sequence ID" value="CAG7728866.1"/>
    <property type="molecule type" value="Genomic_DNA"/>
</dbReference>
<proteinExistence type="predicted"/>
<reference evidence="9" key="1">
    <citation type="submission" date="2021-06" db="EMBL/GenBank/DDBJ databases">
        <authorList>
            <person name="Hodson N. C."/>
            <person name="Mongue J. A."/>
            <person name="Jaron S. K."/>
        </authorList>
    </citation>
    <scope>NUCLEOTIDE SEQUENCE</scope>
</reference>
<evidence type="ECO:0000256" key="1">
    <source>
        <dbReference type="ARBA" id="ARBA00004370"/>
    </source>
</evidence>
<evidence type="ECO:0000313" key="10">
    <source>
        <dbReference type="Proteomes" id="UP000708208"/>
    </source>
</evidence>
<dbReference type="Proteomes" id="UP000708208">
    <property type="component" value="Unassembled WGS sequence"/>
</dbReference>
<dbReference type="CDD" id="cd00096">
    <property type="entry name" value="Ig"/>
    <property type="match status" value="1"/>
</dbReference>
<evidence type="ECO:0000256" key="3">
    <source>
        <dbReference type="ARBA" id="ARBA00022737"/>
    </source>
</evidence>
<gene>
    <name evidence="9" type="ORF">AFUS01_LOCUS17617</name>
</gene>
<comment type="subcellular location">
    <subcellularLocation>
        <location evidence="1">Membrane</location>
    </subcellularLocation>
</comment>
<dbReference type="GO" id="GO:0007157">
    <property type="term" value="P:heterophilic cell-cell adhesion via plasma membrane cell adhesion molecules"/>
    <property type="evidence" value="ECO:0007669"/>
    <property type="project" value="TreeGrafter"/>
</dbReference>
<keyword evidence="7" id="KW-0812">Transmembrane</keyword>
<dbReference type="InterPro" id="IPR013098">
    <property type="entry name" value="Ig_I-set"/>
</dbReference>
<feature type="domain" description="Ig-like" evidence="8">
    <location>
        <begin position="262"/>
        <end position="352"/>
    </location>
</feature>
<dbReference type="GO" id="GO:0016020">
    <property type="term" value="C:membrane"/>
    <property type="evidence" value="ECO:0007669"/>
    <property type="project" value="UniProtKB-SubCell"/>
</dbReference>
<dbReference type="SMART" id="SM00409">
    <property type="entry name" value="IG"/>
    <property type="match status" value="1"/>
</dbReference>
<keyword evidence="10" id="KW-1185">Reference proteome</keyword>
<dbReference type="PROSITE" id="PS50835">
    <property type="entry name" value="IG_LIKE"/>
    <property type="match status" value="1"/>
</dbReference>
<evidence type="ECO:0000256" key="6">
    <source>
        <dbReference type="ARBA" id="ARBA00023180"/>
    </source>
</evidence>
<dbReference type="GO" id="GO:0005912">
    <property type="term" value="C:adherens junction"/>
    <property type="evidence" value="ECO:0007669"/>
    <property type="project" value="TreeGrafter"/>
</dbReference>
<accession>A0A8J2K661</accession>
<dbReference type="GO" id="GO:0007156">
    <property type="term" value="P:homophilic cell adhesion via plasma membrane adhesion molecules"/>
    <property type="evidence" value="ECO:0007669"/>
    <property type="project" value="TreeGrafter"/>
</dbReference>
<keyword evidence="5" id="KW-1015">Disulfide bond</keyword>
<dbReference type="AlphaFoldDB" id="A0A8J2K661"/>
<evidence type="ECO:0000256" key="7">
    <source>
        <dbReference type="SAM" id="Phobius"/>
    </source>
</evidence>
<keyword evidence="6" id="KW-0325">Glycoprotein</keyword>
<dbReference type="OrthoDB" id="5985519at2759"/>
<keyword evidence="7" id="KW-1133">Transmembrane helix</keyword>